<accession>A0ABU6UZS1</accession>
<name>A0ABU6UZS1_9FABA</name>
<proteinExistence type="predicted"/>
<dbReference type="Pfam" id="PF07734">
    <property type="entry name" value="FBA_1"/>
    <property type="match status" value="1"/>
</dbReference>
<protein>
    <recommendedName>
        <fullName evidence="2">F-box associated beta-propeller type 1 domain-containing protein</fullName>
    </recommendedName>
</protein>
<keyword evidence="4" id="KW-1185">Reference proteome</keyword>
<dbReference type="Proteomes" id="UP001341840">
    <property type="component" value="Unassembled WGS sequence"/>
</dbReference>
<comment type="caution">
    <text evidence="3">The sequence shown here is derived from an EMBL/GenBank/DDBJ whole genome shotgun (WGS) entry which is preliminary data.</text>
</comment>
<sequence>MGFRIGALLIRGSCNGLLCLHHLQSHCLLLWNPCTQSASPWILIIESVSWTYYGFGYDHVHDKYKLVTTEEQHLTLIYTYGANPCTVGPSFPYPAVGFSGYIGKFVSGTGTLNWMTKLSGGGNENMWVILSLDLANDSFGQVWLPSLCGSSDNACDPELQEYGVRESWISRVNLWSHIYNDPLTVFSISEHDDVLLLLLPDRRFVLHKSDALALTYPR</sequence>
<evidence type="ECO:0000259" key="2">
    <source>
        <dbReference type="Pfam" id="PF07734"/>
    </source>
</evidence>
<feature type="domain" description="F-box associated beta-propeller type 1" evidence="2">
    <location>
        <begin position="13"/>
        <end position="148"/>
    </location>
</feature>
<reference evidence="3 4" key="1">
    <citation type="journal article" date="2023" name="Plants (Basel)">
        <title>Bridging the Gap: Combining Genomics and Transcriptomics Approaches to Understand Stylosanthes scabra, an Orphan Legume from the Brazilian Caatinga.</title>
        <authorList>
            <person name="Ferreira-Neto J.R.C."/>
            <person name="da Silva M.D."/>
            <person name="Binneck E."/>
            <person name="de Melo N.F."/>
            <person name="da Silva R.H."/>
            <person name="de Melo A.L.T.M."/>
            <person name="Pandolfi V."/>
            <person name="Bustamante F.O."/>
            <person name="Brasileiro-Vidal A.C."/>
            <person name="Benko-Iseppon A.M."/>
        </authorList>
    </citation>
    <scope>NUCLEOTIDE SEQUENCE [LARGE SCALE GENOMIC DNA]</scope>
    <source>
        <tissue evidence="3">Leaves</tissue>
    </source>
</reference>
<dbReference type="PANTHER" id="PTHR31790:SF436">
    <property type="entry name" value="F-BOX ASSOCIATED PROTEIN"/>
    <property type="match status" value="1"/>
</dbReference>
<feature type="signal peptide" evidence="1">
    <location>
        <begin position="1"/>
        <end position="16"/>
    </location>
</feature>
<feature type="chain" id="PRO_5046119458" description="F-box associated beta-propeller type 1 domain-containing protein" evidence="1">
    <location>
        <begin position="17"/>
        <end position="218"/>
    </location>
</feature>
<dbReference type="PANTHER" id="PTHR31790">
    <property type="entry name" value="OS02G0783600 PROTEIN"/>
    <property type="match status" value="1"/>
</dbReference>
<dbReference type="InterPro" id="IPR017451">
    <property type="entry name" value="F-box-assoc_interact_dom"/>
</dbReference>
<evidence type="ECO:0000313" key="4">
    <source>
        <dbReference type="Proteomes" id="UP001341840"/>
    </source>
</evidence>
<dbReference type="NCBIfam" id="TIGR01640">
    <property type="entry name" value="F_box_assoc_1"/>
    <property type="match status" value="1"/>
</dbReference>
<evidence type="ECO:0000256" key="1">
    <source>
        <dbReference type="SAM" id="SignalP"/>
    </source>
</evidence>
<dbReference type="InterPro" id="IPR006527">
    <property type="entry name" value="F-box-assoc_dom_typ1"/>
</dbReference>
<dbReference type="InterPro" id="IPR052361">
    <property type="entry name" value="F-box_domain"/>
</dbReference>
<keyword evidence="1" id="KW-0732">Signal</keyword>
<dbReference type="EMBL" id="JASCZI010123641">
    <property type="protein sequence ID" value="MED6165538.1"/>
    <property type="molecule type" value="Genomic_DNA"/>
</dbReference>
<evidence type="ECO:0000313" key="3">
    <source>
        <dbReference type="EMBL" id="MED6165538.1"/>
    </source>
</evidence>
<organism evidence="3 4">
    <name type="scientific">Stylosanthes scabra</name>
    <dbReference type="NCBI Taxonomy" id="79078"/>
    <lineage>
        <taxon>Eukaryota</taxon>
        <taxon>Viridiplantae</taxon>
        <taxon>Streptophyta</taxon>
        <taxon>Embryophyta</taxon>
        <taxon>Tracheophyta</taxon>
        <taxon>Spermatophyta</taxon>
        <taxon>Magnoliopsida</taxon>
        <taxon>eudicotyledons</taxon>
        <taxon>Gunneridae</taxon>
        <taxon>Pentapetalae</taxon>
        <taxon>rosids</taxon>
        <taxon>fabids</taxon>
        <taxon>Fabales</taxon>
        <taxon>Fabaceae</taxon>
        <taxon>Papilionoideae</taxon>
        <taxon>50 kb inversion clade</taxon>
        <taxon>dalbergioids sensu lato</taxon>
        <taxon>Dalbergieae</taxon>
        <taxon>Pterocarpus clade</taxon>
        <taxon>Stylosanthes</taxon>
    </lineage>
</organism>
<gene>
    <name evidence="3" type="ORF">PIB30_100488</name>
</gene>